<dbReference type="SUPFAM" id="SSF54427">
    <property type="entry name" value="NTF2-like"/>
    <property type="match status" value="1"/>
</dbReference>
<dbReference type="NCBIfam" id="NF010446">
    <property type="entry name" value="PRK13872.1"/>
    <property type="match status" value="1"/>
</dbReference>
<keyword evidence="2 6" id="KW-0812">Transmembrane</keyword>
<proteinExistence type="predicted"/>
<evidence type="ECO:0000256" key="3">
    <source>
        <dbReference type="ARBA" id="ARBA00022989"/>
    </source>
</evidence>
<reference evidence="9" key="1">
    <citation type="journal article" date="2017" name="J. Biotechnol.">
        <title>Complete genome sequence of Novosphingobium resinovorum SA1, a versatile xenobiotic-degrading bacterium capable of utilizing sulfanilic acid.</title>
        <authorList>
            <person name="Hegedus B."/>
            <person name="Kos P.B."/>
            <person name="Balint B."/>
            <person name="Maroti G."/>
            <person name="Gan H.M."/>
            <person name="Perei K."/>
            <person name="Rakhely G."/>
        </authorList>
    </citation>
    <scope>NUCLEOTIDE SEQUENCE [LARGE SCALE GENOMIC DNA]</scope>
    <source>
        <strain evidence="9">SA1</strain>
    </source>
</reference>
<name>A0A1D8A2M4_9SPHN</name>
<evidence type="ECO:0000259" key="7">
    <source>
        <dbReference type="Pfam" id="PF04335"/>
    </source>
</evidence>
<feature type="region of interest" description="Disordered" evidence="5">
    <location>
        <begin position="227"/>
        <end position="271"/>
    </location>
</feature>
<dbReference type="InterPro" id="IPR032710">
    <property type="entry name" value="NTF2-like_dom_sf"/>
</dbReference>
<accession>A0A1D8A2M4</accession>
<dbReference type="CDD" id="cd16425">
    <property type="entry name" value="TrbF"/>
    <property type="match status" value="1"/>
</dbReference>
<feature type="domain" description="Bacterial virulence protein VirB8" evidence="7">
    <location>
        <begin position="22"/>
        <end position="225"/>
    </location>
</feature>
<evidence type="ECO:0000313" key="9">
    <source>
        <dbReference type="Proteomes" id="UP000094626"/>
    </source>
</evidence>
<keyword evidence="4 6" id="KW-0472">Membrane</keyword>
<dbReference type="Gene3D" id="3.10.450.230">
    <property type="entry name" value="VirB8 protein"/>
    <property type="match status" value="1"/>
</dbReference>
<evidence type="ECO:0000256" key="4">
    <source>
        <dbReference type="ARBA" id="ARBA00023136"/>
    </source>
</evidence>
<evidence type="ECO:0000256" key="2">
    <source>
        <dbReference type="ARBA" id="ARBA00022692"/>
    </source>
</evidence>
<dbReference type="InterPro" id="IPR035658">
    <property type="entry name" value="TrbF"/>
</dbReference>
<dbReference type="AlphaFoldDB" id="A0A1D8A2M4"/>
<comment type="subcellular location">
    <subcellularLocation>
        <location evidence="1">Membrane</location>
        <topology evidence="1">Single-pass membrane protein</topology>
    </subcellularLocation>
</comment>
<dbReference type="Pfam" id="PF04335">
    <property type="entry name" value="VirB8"/>
    <property type="match status" value="1"/>
</dbReference>
<dbReference type="EMBL" id="CP017075">
    <property type="protein sequence ID" value="AOR76368.1"/>
    <property type="molecule type" value="Genomic_DNA"/>
</dbReference>
<organism evidence="8 9">
    <name type="scientific">Novosphingobium resinovorum</name>
    <dbReference type="NCBI Taxonomy" id="158500"/>
    <lineage>
        <taxon>Bacteria</taxon>
        <taxon>Pseudomonadati</taxon>
        <taxon>Pseudomonadota</taxon>
        <taxon>Alphaproteobacteria</taxon>
        <taxon>Sphingomonadales</taxon>
        <taxon>Sphingomonadaceae</taxon>
        <taxon>Novosphingobium</taxon>
    </lineage>
</organism>
<evidence type="ECO:0000256" key="5">
    <source>
        <dbReference type="SAM" id="MobiDB-lite"/>
    </source>
</evidence>
<dbReference type="Proteomes" id="UP000094626">
    <property type="component" value="Chromosome"/>
</dbReference>
<dbReference type="KEGG" id="nre:BES08_06060"/>
<evidence type="ECO:0000313" key="8">
    <source>
        <dbReference type="EMBL" id="AOR76368.1"/>
    </source>
</evidence>
<protein>
    <submittedName>
        <fullName evidence="8">Conjugal transfer protein TrbF</fullName>
    </submittedName>
</protein>
<evidence type="ECO:0000256" key="6">
    <source>
        <dbReference type="SAM" id="Phobius"/>
    </source>
</evidence>
<gene>
    <name evidence="8" type="ORF">BES08_06060</name>
</gene>
<dbReference type="InterPro" id="IPR007430">
    <property type="entry name" value="VirB8"/>
</dbReference>
<dbReference type="RefSeq" id="WP_069707824.1">
    <property type="nucleotide sequence ID" value="NZ_CP017075.1"/>
</dbReference>
<feature type="compositionally biased region" description="Polar residues" evidence="5">
    <location>
        <begin position="261"/>
        <end position="271"/>
    </location>
</feature>
<keyword evidence="9" id="KW-1185">Reference proteome</keyword>
<feature type="transmembrane region" description="Helical" evidence="6">
    <location>
        <begin position="43"/>
        <end position="62"/>
    </location>
</feature>
<evidence type="ECO:0000256" key="1">
    <source>
        <dbReference type="ARBA" id="ARBA00004167"/>
    </source>
</evidence>
<dbReference type="OrthoDB" id="597581at2"/>
<keyword evidence="3 6" id="KW-1133">Transmembrane helix</keyword>
<sequence length="271" mass="30101">MHFKRSVPRYGQTMPAETPYQRAGQVWDRRIGSARAQARNWRLMAFGALALSGVMASGLLWLSMQSRVVPYVVAVDEIGEARAVSEAERSYRPTDPQIAWALSRFIVHVRGASLDPVITRAAWLEAYDFATERGGRFLNEYARNSGALTRIGERTVSVQVTSVVRASDKSFQVKWREDAFVRGSPESTTRWTAILTLVERTPKDIETLRKNPLGIYVDAIDWSREMDGQTERPGGRPIAPTPAGSQFAVPPPVSDERAGPQDSNSNAEVLP</sequence>
<dbReference type="GO" id="GO:0016020">
    <property type="term" value="C:membrane"/>
    <property type="evidence" value="ECO:0007669"/>
    <property type="project" value="UniProtKB-SubCell"/>
</dbReference>